<dbReference type="AlphaFoldDB" id="A0AAJ0DGQ1"/>
<feature type="transmembrane region" description="Helical" evidence="7">
    <location>
        <begin position="104"/>
        <end position="123"/>
    </location>
</feature>
<evidence type="ECO:0000256" key="7">
    <source>
        <dbReference type="SAM" id="Phobius"/>
    </source>
</evidence>
<feature type="chain" id="PRO_5042576364" description="Formate/nitrite transporter" evidence="8">
    <location>
        <begin position="23"/>
        <end position="250"/>
    </location>
</feature>
<keyword evidence="8" id="KW-0732">Signal</keyword>
<dbReference type="InterPro" id="IPR024002">
    <property type="entry name" value="For/NO2_transpt_CS"/>
</dbReference>
<sequence length="250" mass="27437">MRIDKMFFSAFMAGCLLALACATALSTNTAPWYQENAPGLIRMIGAVIFPWGLVTIVVTGADLCSLLVVGLLIGEGGVFNLEPYKSEVFTFNEKKVVTPEWHMIFLRGIGANWLVCLACFAAFLAREYFSKVMAIWWPTFAFVCLGFDHVVANMFFVPMSIFLGDPKITTGYYIWKSMIPALLGNIVGGGLMVGTMYWYLNLTGEAPISVDGVQFESESAPLVGQGANTDTPTRRESSSESKKESPEDMV</sequence>
<dbReference type="Gene3D" id="1.20.1080.10">
    <property type="entry name" value="Glycerol uptake facilitator protein"/>
    <property type="match status" value="2"/>
</dbReference>
<gene>
    <name evidence="9" type="ORF">LTR09_005060</name>
</gene>
<evidence type="ECO:0000256" key="3">
    <source>
        <dbReference type="ARBA" id="ARBA00022989"/>
    </source>
</evidence>
<dbReference type="EMBL" id="JAWDJX010000014">
    <property type="protein sequence ID" value="KAK3053780.1"/>
    <property type="molecule type" value="Genomic_DNA"/>
</dbReference>
<dbReference type="PANTHER" id="PTHR30520">
    <property type="entry name" value="FORMATE TRANSPORTER-RELATED"/>
    <property type="match status" value="1"/>
</dbReference>
<dbReference type="GO" id="GO:0015707">
    <property type="term" value="P:nitrite transport"/>
    <property type="evidence" value="ECO:0007669"/>
    <property type="project" value="TreeGrafter"/>
</dbReference>
<feature type="transmembrane region" description="Helical" evidence="7">
    <location>
        <begin position="48"/>
        <end position="73"/>
    </location>
</feature>
<evidence type="ECO:0000256" key="5">
    <source>
        <dbReference type="ARBA" id="ARBA00049660"/>
    </source>
</evidence>
<dbReference type="InterPro" id="IPR023271">
    <property type="entry name" value="Aquaporin-like"/>
</dbReference>
<evidence type="ECO:0000256" key="4">
    <source>
        <dbReference type="ARBA" id="ARBA00023136"/>
    </source>
</evidence>
<evidence type="ECO:0000256" key="8">
    <source>
        <dbReference type="SAM" id="SignalP"/>
    </source>
</evidence>
<comment type="caution">
    <text evidence="9">The sequence shown here is derived from an EMBL/GenBank/DDBJ whole genome shotgun (WGS) entry which is preliminary data.</text>
</comment>
<evidence type="ECO:0008006" key="11">
    <source>
        <dbReference type="Google" id="ProtNLM"/>
    </source>
</evidence>
<feature type="transmembrane region" description="Helical" evidence="7">
    <location>
        <begin position="178"/>
        <end position="200"/>
    </location>
</feature>
<comment type="subcellular location">
    <subcellularLocation>
        <location evidence="1">Membrane</location>
        <topology evidence="1">Multi-pass membrane protein</topology>
    </subcellularLocation>
</comment>
<comment type="similarity">
    <text evidence="5">Belongs to the FNT transporter (TC 1.A.16) family.</text>
</comment>
<feature type="compositionally biased region" description="Basic and acidic residues" evidence="6">
    <location>
        <begin position="232"/>
        <end position="250"/>
    </location>
</feature>
<dbReference type="PROSITE" id="PS51257">
    <property type="entry name" value="PROKAR_LIPOPROTEIN"/>
    <property type="match status" value="1"/>
</dbReference>
<reference evidence="9" key="1">
    <citation type="submission" date="2023-04" db="EMBL/GenBank/DDBJ databases">
        <title>Black Yeasts Isolated from many extreme environments.</title>
        <authorList>
            <person name="Coleine C."/>
            <person name="Stajich J.E."/>
            <person name="Selbmann L."/>
        </authorList>
    </citation>
    <scope>NUCLEOTIDE SEQUENCE</scope>
    <source>
        <strain evidence="9">CCFEE 5312</strain>
    </source>
</reference>
<dbReference type="GO" id="GO:0015513">
    <property type="term" value="F:high-affinity secondary active nitrite transmembrane transporter activity"/>
    <property type="evidence" value="ECO:0007669"/>
    <property type="project" value="TreeGrafter"/>
</dbReference>
<organism evidence="9 10">
    <name type="scientific">Extremus antarcticus</name>
    <dbReference type="NCBI Taxonomy" id="702011"/>
    <lineage>
        <taxon>Eukaryota</taxon>
        <taxon>Fungi</taxon>
        <taxon>Dikarya</taxon>
        <taxon>Ascomycota</taxon>
        <taxon>Pezizomycotina</taxon>
        <taxon>Dothideomycetes</taxon>
        <taxon>Dothideomycetidae</taxon>
        <taxon>Mycosphaerellales</taxon>
        <taxon>Extremaceae</taxon>
        <taxon>Extremus</taxon>
    </lineage>
</organism>
<evidence type="ECO:0000256" key="2">
    <source>
        <dbReference type="ARBA" id="ARBA00022692"/>
    </source>
</evidence>
<keyword evidence="2 7" id="KW-0812">Transmembrane</keyword>
<protein>
    <recommendedName>
        <fullName evidence="11">Formate/nitrite transporter</fullName>
    </recommendedName>
</protein>
<dbReference type="GO" id="GO:0005886">
    <property type="term" value="C:plasma membrane"/>
    <property type="evidence" value="ECO:0007669"/>
    <property type="project" value="TreeGrafter"/>
</dbReference>
<dbReference type="Proteomes" id="UP001271007">
    <property type="component" value="Unassembled WGS sequence"/>
</dbReference>
<dbReference type="PROSITE" id="PS01006">
    <property type="entry name" value="FORMATE_NITRITE_TP_2"/>
    <property type="match status" value="1"/>
</dbReference>
<feature type="signal peptide" evidence="8">
    <location>
        <begin position="1"/>
        <end position="22"/>
    </location>
</feature>
<evidence type="ECO:0000313" key="10">
    <source>
        <dbReference type="Proteomes" id="UP001271007"/>
    </source>
</evidence>
<evidence type="ECO:0000256" key="1">
    <source>
        <dbReference type="ARBA" id="ARBA00004141"/>
    </source>
</evidence>
<dbReference type="Pfam" id="PF01226">
    <property type="entry name" value="Form_Nir_trans"/>
    <property type="match status" value="2"/>
</dbReference>
<keyword evidence="4 7" id="KW-0472">Membrane</keyword>
<feature type="region of interest" description="Disordered" evidence="6">
    <location>
        <begin position="219"/>
        <end position="250"/>
    </location>
</feature>
<keyword evidence="10" id="KW-1185">Reference proteome</keyword>
<evidence type="ECO:0000256" key="6">
    <source>
        <dbReference type="SAM" id="MobiDB-lite"/>
    </source>
</evidence>
<evidence type="ECO:0000313" key="9">
    <source>
        <dbReference type="EMBL" id="KAK3053780.1"/>
    </source>
</evidence>
<dbReference type="InterPro" id="IPR000292">
    <property type="entry name" value="For/NO2_transpt"/>
</dbReference>
<accession>A0AAJ0DGQ1</accession>
<keyword evidence="3 7" id="KW-1133">Transmembrane helix</keyword>
<name>A0AAJ0DGQ1_9PEZI</name>
<feature type="transmembrane region" description="Helical" evidence="7">
    <location>
        <begin position="135"/>
        <end position="157"/>
    </location>
</feature>
<dbReference type="PANTHER" id="PTHR30520:SF6">
    <property type="entry name" value="FORMATE_NITRATE FAMILY TRANSPORTER (EUROFUNG)"/>
    <property type="match status" value="1"/>
</dbReference>
<proteinExistence type="inferred from homology"/>